<accession>A0A564S4P2</accession>
<gene>
    <name evidence="2" type="ORF">BLONGUMMC1_02238</name>
</gene>
<proteinExistence type="predicted"/>
<protein>
    <submittedName>
        <fullName evidence="2">Uncharacterized protein</fullName>
    </submittedName>
</protein>
<evidence type="ECO:0000313" key="2">
    <source>
        <dbReference type="EMBL" id="VUW85379.1"/>
    </source>
</evidence>
<keyword evidence="1" id="KW-0472">Membrane</keyword>
<evidence type="ECO:0000256" key="1">
    <source>
        <dbReference type="SAM" id="Phobius"/>
    </source>
</evidence>
<dbReference type="EMBL" id="CABHML010000079">
    <property type="protein sequence ID" value="VUW85379.1"/>
    <property type="molecule type" value="Genomic_DNA"/>
</dbReference>
<dbReference type="AlphaFoldDB" id="A0A564S4P2"/>
<evidence type="ECO:0000313" key="3">
    <source>
        <dbReference type="Proteomes" id="UP000319252"/>
    </source>
</evidence>
<sequence length="105" mass="10894">MAVNAFAVVFGLLCMFTSGMALLPDMMPGPMIMVGKLLPGWWPCTSIDNAFGLGAVTRVDYGAWASSIGLVALFGVAFICLGLALGRIRRTRPSPSSPAATQSAG</sequence>
<keyword evidence="1" id="KW-1133">Transmembrane helix</keyword>
<feature type="transmembrane region" description="Helical" evidence="1">
    <location>
        <begin position="61"/>
        <end position="85"/>
    </location>
</feature>
<name>A0A564S4P2_BIFLI</name>
<dbReference type="Proteomes" id="UP000319252">
    <property type="component" value="Unassembled WGS sequence"/>
</dbReference>
<keyword evidence="1" id="KW-0812">Transmembrane</keyword>
<reference evidence="2 3" key="1">
    <citation type="submission" date="2019-07" db="EMBL/GenBank/DDBJ databases">
        <authorList>
            <person name="Chang H.-W."/>
            <person name="Raman A."/>
            <person name="Venkatesh S."/>
            <person name="Gehrig J."/>
        </authorList>
    </citation>
    <scope>NUCLEOTIDE SEQUENCE [LARGE SCALE GENOMIC DNA]</scope>
    <source>
        <strain evidence="2">B.longum_ssp_infantis_4</strain>
    </source>
</reference>
<organism evidence="2 3">
    <name type="scientific">Bifidobacterium longum subsp. infantis</name>
    <dbReference type="NCBI Taxonomy" id="1682"/>
    <lineage>
        <taxon>Bacteria</taxon>
        <taxon>Bacillati</taxon>
        <taxon>Actinomycetota</taxon>
        <taxon>Actinomycetes</taxon>
        <taxon>Bifidobacteriales</taxon>
        <taxon>Bifidobacteriaceae</taxon>
        <taxon>Bifidobacterium</taxon>
    </lineage>
</organism>